<feature type="transmembrane region" description="Helical" evidence="1">
    <location>
        <begin position="199"/>
        <end position="222"/>
    </location>
</feature>
<keyword evidence="1" id="KW-0472">Membrane</keyword>
<comment type="caution">
    <text evidence="2">The sequence shown here is derived from an EMBL/GenBank/DDBJ whole genome shotgun (WGS) entry which is preliminary data.</text>
</comment>
<proteinExistence type="predicted"/>
<dbReference type="Pfam" id="PF12730">
    <property type="entry name" value="ABC2_membrane_4"/>
    <property type="match status" value="1"/>
</dbReference>
<organism evidence="2 3">
    <name type="scientific">Nocardioides conyzicola</name>
    <dbReference type="NCBI Taxonomy" id="1651781"/>
    <lineage>
        <taxon>Bacteria</taxon>
        <taxon>Bacillati</taxon>
        <taxon>Actinomycetota</taxon>
        <taxon>Actinomycetes</taxon>
        <taxon>Propionibacteriales</taxon>
        <taxon>Nocardioidaceae</taxon>
        <taxon>Nocardioides</taxon>
    </lineage>
</organism>
<reference evidence="3" key="1">
    <citation type="journal article" date="2019" name="Int. J. Syst. Evol. Microbiol.">
        <title>The Global Catalogue of Microorganisms (GCM) 10K type strain sequencing project: providing services to taxonomists for standard genome sequencing and annotation.</title>
        <authorList>
            <consortium name="The Broad Institute Genomics Platform"/>
            <consortium name="The Broad Institute Genome Sequencing Center for Infectious Disease"/>
            <person name="Wu L."/>
            <person name="Ma J."/>
        </authorList>
    </citation>
    <scope>NUCLEOTIDE SEQUENCE [LARGE SCALE GENOMIC DNA]</scope>
    <source>
        <strain evidence="3">JCM 18531</strain>
    </source>
</reference>
<accession>A0ABP8XU67</accession>
<keyword evidence="1" id="KW-1133">Transmembrane helix</keyword>
<keyword evidence="1" id="KW-0812">Transmembrane</keyword>
<dbReference type="PANTHER" id="PTHR37305">
    <property type="entry name" value="INTEGRAL MEMBRANE PROTEIN-RELATED"/>
    <property type="match status" value="1"/>
</dbReference>
<gene>
    <name evidence="2" type="ORF">GCM10023349_38470</name>
</gene>
<feature type="transmembrane region" description="Helical" evidence="1">
    <location>
        <begin position="242"/>
        <end position="264"/>
    </location>
</feature>
<dbReference type="Proteomes" id="UP001499974">
    <property type="component" value="Unassembled WGS sequence"/>
</dbReference>
<sequence>MSVGVIAPLRWELRKLRAQYRARAVLVGAVLMPIVVVVVIQGQSRPPKDTLLGRFATENGYALAFLVLGFASQWVLPLLTAIVAGDIFASEDQHGTWKTVLTRSTSRGQLFWAKTLTAAGFAAVVLLVLATSTIVASLLIVGHQPLIGLSGQTIPAAEALRLVAASWASMLPPMLGFTCLAILLSVWSRNPAVGIAAPVVIGMVMQLVGALGGVEAIRPFLLSTPFEAWHGLLTQPRFTGPLLDGLLTSGAWCALSLAVAFVLLRRRDITGG</sequence>
<evidence type="ECO:0000313" key="3">
    <source>
        <dbReference type="Proteomes" id="UP001499974"/>
    </source>
</evidence>
<feature type="transmembrane region" description="Helical" evidence="1">
    <location>
        <begin position="20"/>
        <end position="41"/>
    </location>
</feature>
<dbReference type="EMBL" id="BAABKM010000003">
    <property type="protein sequence ID" value="GAA4715308.1"/>
    <property type="molecule type" value="Genomic_DNA"/>
</dbReference>
<protein>
    <recommendedName>
        <fullName evidence="4">ABC transporter permease</fullName>
    </recommendedName>
</protein>
<feature type="transmembrane region" description="Helical" evidence="1">
    <location>
        <begin position="110"/>
        <end position="142"/>
    </location>
</feature>
<feature type="transmembrane region" description="Helical" evidence="1">
    <location>
        <begin position="61"/>
        <end position="89"/>
    </location>
</feature>
<evidence type="ECO:0000313" key="2">
    <source>
        <dbReference type="EMBL" id="GAA4715308.1"/>
    </source>
</evidence>
<evidence type="ECO:0008006" key="4">
    <source>
        <dbReference type="Google" id="ProtNLM"/>
    </source>
</evidence>
<dbReference type="RefSeq" id="WP_345523149.1">
    <property type="nucleotide sequence ID" value="NZ_BAABKM010000003.1"/>
</dbReference>
<keyword evidence="3" id="KW-1185">Reference proteome</keyword>
<dbReference type="PANTHER" id="PTHR37305:SF1">
    <property type="entry name" value="MEMBRANE PROTEIN"/>
    <property type="match status" value="1"/>
</dbReference>
<name>A0ABP8XU67_9ACTN</name>
<feature type="transmembrane region" description="Helical" evidence="1">
    <location>
        <begin position="162"/>
        <end position="187"/>
    </location>
</feature>
<evidence type="ECO:0000256" key="1">
    <source>
        <dbReference type="SAM" id="Phobius"/>
    </source>
</evidence>